<dbReference type="SUPFAM" id="SSF56784">
    <property type="entry name" value="HAD-like"/>
    <property type="match status" value="1"/>
</dbReference>
<evidence type="ECO:0000256" key="2">
    <source>
        <dbReference type="ARBA" id="ARBA00022801"/>
    </source>
</evidence>
<dbReference type="Proteomes" id="UP000264820">
    <property type="component" value="Unplaced"/>
</dbReference>
<accession>A0A3Q2XV22</accession>
<dbReference type="OMA" id="PQETHDT"/>
<name>A0A3Q2XV22_HIPCM</name>
<dbReference type="Pfam" id="PF00702">
    <property type="entry name" value="Hydrolase"/>
    <property type="match status" value="1"/>
</dbReference>
<dbReference type="PANTHER" id="PTHR46470">
    <property type="entry name" value="N-ACYLNEURAMINATE-9-PHOSPHATASE"/>
    <property type="match status" value="1"/>
</dbReference>
<dbReference type="OrthoDB" id="1694274at2759"/>
<dbReference type="STRING" id="109280.ENSHCOP00000004151"/>
<dbReference type="NCBIfam" id="TIGR01549">
    <property type="entry name" value="HAD-SF-IA-v1"/>
    <property type="match status" value="1"/>
</dbReference>
<dbReference type="SFLD" id="SFLDG01129">
    <property type="entry name" value="C1.5:_HAD__Beta-PGM__Phosphata"/>
    <property type="match status" value="1"/>
</dbReference>
<dbReference type="PRINTS" id="PR00413">
    <property type="entry name" value="HADHALOGNASE"/>
</dbReference>
<dbReference type="GeneID" id="109523020"/>
<keyword evidence="2" id="KW-0378">Hydrolase</keyword>
<evidence type="ECO:0000313" key="4">
    <source>
        <dbReference type="Ensembl" id="ENSHCOP00000004151.1"/>
    </source>
</evidence>
<evidence type="ECO:0000313" key="5">
    <source>
        <dbReference type="Proteomes" id="UP000264820"/>
    </source>
</evidence>
<protein>
    <submittedName>
        <fullName evidence="4">N-acetylneuraminic acid phosphatase</fullName>
    </submittedName>
</protein>
<dbReference type="InterPro" id="IPR023214">
    <property type="entry name" value="HAD_sf"/>
</dbReference>
<comment type="cofactor">
    <cofactor evidence="1">
        <name>Mg(2+)</name>
        <dbReference type="ChEBI" id="CHEBI:18420"/>
    </cofactor>
</comment>
<dbReference type="SFLD" id="SFLDG01135">
    <property type="entry name" value="C1.5.6:_HAD__Beta-PGM__Phospha"/>
    <property type="match status" value="1"/>
</dbReference>
<organism evidence="4 5">
    <name type="scientific">Hippocampus comes</name>
    <name type="common">Tiger tail seahorse</name>
    <dbReference type="NCBI Taxonomy" id="109280"/>
    <lineage>
        <taxon>Eukaryota</taxon>
        <taxon>Metazoa</taxon>
        <taxon>Chordata</taxon>
        <taxon>Craniata</taxon>
        <taxon>Vertebrata</taxon>
        <taxon>Euteleostomi</taxon>
        <taxon>Actinopterygii</taxon>
        <taxon>Neopterygii</taxon>
        <taxon>Teleostei</taxon>
        <taxon>Neoteleostei</taxon>
        <taxon>Acanthomorphata</taxon>
        <taxon>Syngnathiaria</taxon>
        <taxon>Syngnathiformes</taxon>
        <taxon>Syngnathoidei</taxon>
        <taxon>Syngnathidae</taxon>
        <taxon>Hippocampus</taxon>
    </lineage>
</organism>
<evidence type="ECO:0000256" key="1">
    <source>
        <dbReference type="ARBA" id="ARBA00001946"/>
    </source>
</evidence>
<dbReference type="AlphaFoldDB" id="A0A3Q2XV22"/>
<sequence>MDGNSVKAILFDLDNTLIETNRAGHFAIQKTSELLKTSLAIDDDTITNICDKFKQKLMHEMFDPADGRSIDEVRVGHWEDSIKESVESPSSHSLAAQCYYLWKNSRLELLSLSPEVTSLLKQLRRKYKLLLLTNGNTQTQREKVEAVGCENFFDRIVVGGDHAEQKPFPSIFRLCFDLLQVEPQDCIMVGDSLDTDIQGGVNAQVRATVWINSAGVALPHGSVTPDYTLSTVLDLEDVLAQLNQ</sequence>
<evidence type="ECO:0000256" key="3">
    <source>
        <dbReference type="ARBA" id="ARBA00022842"/>
    </source>
</evidence>
<dbReference type="InterPro" id="IPR051400">
    <property type="entry name" value="HAD-like_hydrolase"/>
</dbReference>
<dbReference type="GO" id="GO:0046380">
    <property type="term" value="P:N-acetylneuraminate biosynthetic process"/>
    <property type="evidence" value="ECO:0007669"/>
    <property type="project" value="TreeGrafter"/>
</dbReference>
<reference evidence="4" key="1">
    <citation type="submission" date="2025-08" db="UniProtKB">
        <authorList>
            <consortium name="Ensembl"/>
        </authorList>
    </citation>
    <scope>IDENTIFICATION</scope>
</reference>
<dbReference type="GeneTree" id="ENSGT00390000003094"/>
<reference evidence="4" key="2">
    <citation type="submission" date="2025-09" db="UniProtKB">
        <authorList>
            <consortium name="Ensembl"/>
        </authorList>
    </citation>
    <scope>IDENTIFICATION</scope>
</reference>
<dbReference type="InterPro" id="IPR011950">
    <property type="entry name" value="HAD-SF_hydro_IA_CTE7"/>
</dbReference>
<dbReference type="SFLD" id="SFLDS00003">
    <property type="entry name" value="Haloacid_Dehalogenase"/>
    <property type="match status" value="1"/>
</dbReference>
<keyword evidence="5" id="KW-1185">Reference proteome</keyword>
<dbReference type="CTD" id="140838"/>
<keyword evidence="3" id="KW-0460">Magnesium</keyword>
<proteinExistence type="predicted"/>
<dbReference type="InterPro" id="IPR036412">
    <property type="entry name" value="HAD-like_sf"/>
</dbReference>
<dbReference type="InterPro" id="IPR006439">
    <property type="entry name" value="HAD-SF_hydro_IA"/>
</dbReference>
<dbReference type="Gene3D" id="1.20.120.710">
    <property type="entry name" value="Haloacid dehalogenase hydrolase-like domain"/>
    <property type="match status" value="1"/>
</dbReference>
<dbReference type="KEGG" id="hcq:109523020"/>
<dbReference type="Gene3D" id="3.40.50.1000">
    <property type="entry name" value="HAD superfamily/HAD-like"/>
    <property type="match status" value="1"/>
</dbReference>
<dbReference type="RefSeq" id="XP_019737419.1">
    <property type="nucleotide sequence ID" value="XM_019881860.1"/>
</dbReference>
<dbReference type="GO" id="GO:0050124">
    <property type="term" value="F:N-acylneuraminate-9-phosphatase activity"/>
    <property type="evidence" value="ECO:0007669"/>
    <property type="project" value="TreeGrafter"/>
</dbReference>
<dbReference type="PANTHER" id="PTHR46470:SF3">
    <property type="entry name" value="N-ACYLNEURAMINATE-9-PHOSPHATASE"/>
    <property type="match status" value="1"/>
</dbReference>
<dbReference type="NCBIfam" id="TIGR02253">
    <property type="entry name" value="CTE7"/>
    <property type="match status" value="1"/>
</dbReference>
<dbReference type="Ensembl" id="ENSHCOT00000007528.1">
    <property type="protein sequence ID" value="ENSHCOP00000004151.1"/>
    <property type="gene ID" value="ENSHCOG00000005547.1"/>
</dbReference>